<evidence type="ECO:0000313" key="3">
    <source>
        <dbReference type="EMBL" id="TKR74158.1"/>
    </source>
</evidence>
<evidence type="ECO:0000256" key="1">
    <source>
        <dbReference type="ARBA" id="ARBA00007465"/>
    </source>
</evidence>
<proteinExistence type="inferred from homology"/>
<organism evidence="3">
    <name type="scientific">Populus alba</name>
    <name type="common">White poplar</name>
    <dbReference type="NCBI Taxonomy" id="43335"/>
    <lineage>
        <taxon>Eukaryota</taxon>
        <taxon>Viridiplantae</taxon>
        <taxon>Streptophyta</taxon>
        <taxon>Embryophyta</taxon>
        <taxon>Tracheophyta</taxon>
        <taxon>Spermatophyta</taxon>
        <taxon>Magnoliopsida</taxon>
        <taxon>eudicotyledons</taxon>
        <taxon>Gunneridae</taxon>
        <taxon>Pentapetalae</taxon>
        <taxon>rosids</taxon>
        <taxon>fabids</taxon>
        <taxon>Malpighiales</taxon>
        <taxon>Salicaceae</taxon>
        <taxon>Saliceae</taxon>
        <taxon>Populus</taxon>
    </lineage>
</organism>
<dbReference type="GO" id="GO:0003735">
    <property type="term" value="F:structural constituent of ribosome"/>
    <property type="evidence" value="ECO:0007669"/>
    <property type="project" value="TreeGrafter"/>
</dbReference>
<dbReference type="InterPro" id="IPR022801">
    <property type="entry name" value="Ribosomal_uS4"/>
</dbReference>
<dbReference type="GO" id="GO:0022627">
    <property type="term" value="C:cytosolic small ribosomal subunit"/>
    <property type="evidence" value="ECO:0007669"/>
    <property type="project" value="TreeGrafter"/>
</dbReference>
<sequence length="100" mass="11969">MSSAQSSQRHRLRSSQRQLRRMNRYGLLEENQNKLDYVMALTVENFFERQLQTLVFKAGMETLQRQLRRMNRGTLELKGKRWLSWKSEEKESEGCCLVDV</sequence>
<dbReference type="PANTHER" id="PTHR11831">
    <property type="entry name" value="30S 40S RIBOSOMAL PROTEIN"/>
    <property type="match status" value="1"/>
</dbReference>
<comment type="similarity">
    <text evidence="1">Belongs to the universal ribosomal protein uS4 family.</text>
</comment>
<reference evidence="3" key="1">
    <citation type="submission" date="2018-10" db="EMBL/GenBank/DDBJ databases">
        <title>Population genomic analysis revealed the cold adaptation of white poplar.</title>
        <authorList>
            <person name="Liu Y.-J."/>
        </authorList>
    </citation>
    <scope>NUCLEOTIDE SEQUENCE [LARGE SCALE GENOMIC DNA]</scope>
    <source>
        <strain evidence="3">PAL-ZL1</strain>
    </source>
</reference>
<evidence type="ECO:0000256" key="2">
    <source>
        <dbReference type="ARBA" id="ARBA00023274"/>
    </source>
</evidence>
<name>A0A4U5MWK0_POPAL</name>
<dbReference type="EMBL" id="RCHU01001174">
    <property type="protein sequence ID" value="TKR74158.1"/>
    <property type="molecule type" value="Genomic_DNA"/>
</dbReference>
<protein>
    <submittedName>
        <fullName evidence="3">Uncharacterized protein</fullName>
    </submittedName>
</protein>
<dbReference type="AlphaFoldDB" id="A0A4U5MWK0"/>
<dbReference type="GO" id="GO:0042274">
    <property type="term" value="P:ribosomal small subunit biogenesis"/>
    <property type="evidence" value="ECO:0007669"/>
    <property type="project" value="TreeGrafter"/>
</dbReference>
<comment type="caution">
    <text evidence="3">The sequence shown here is derived from an EMBL/GenBank/DDBJ whole genome shotgun (WGS) entry which is preliminary data.</text>
</comment>
<dbReference type="STRING" id="43335.A0A4U5MWK0"/>
<accession>A0A4U5MWK0</accession>
<keyword evidence="2" id="KW-0687">Ribonucleoprotein</keyword>
<dbReference type="GO" id="GO:0019843">
    <property type="term" value="F:rRNA binding"/>
    <property type="evidence" value="ECO:0007669"/>
    <property type="project" value="InterPro"/>
</dbReference>
<gene>
    <name evidence="3" type="ORF">D5086_0000297610</name>
</gene>
<dbReference type="PANTHER" id="PTHR11831:SF47">
    <property type="entry name" value="SMALL RIBOSOMAL SUBUNIT PROTEIN US4Y"/>
    <property type="match status" value="1"/>
</dbReference>